<dbReference type="AlphaFoldDB" id="A0AAV1JBU8"/>
<dbReference type="PANTHER" id="PTHR31996:SF2">
    <property type="entry name" value="COILED-COIL DOMAIN-CONTAINING PROTEIN 115"/>
    <property type="match status" value="1"/>
</dbReference>
<dbReference type="GO" id="GO:0051082">
    <property type="term" value="F:unfolded protein binding"/>
    <property type="evidence" value="ECO:0007669"/>
    <property type="project" value="TreeGrafter"/>
</dbReference>
<dbReference type="PANTHER" id="PTHR31996">
    <property type="entry name" value="COILED-COIL DOMAIN-CONTAINING PROTEIN 115"/>
    <property type="match status" value="1"/>
</dbReference>
<dbReference type="InterPro" id="IPR040357">
    <property type="entry name" value="Vma22/CCDC115"/>
</dbReference>
<sequence>MTVEDTNICDLETANDLLDRLTLRQLHLMEEKMCRELNIESTINNGCFHLAKSRYIMGQTSVSKERLPTESSIEFSASTMCETVEEAGETKLKIVENDKDTVNPMHWFGILVPQNLHKARNIFQNALNFVVECANIQIQLLENFKNINVLRKYKHHLKSVE</sequence>
<proteinExistence type="predicted"/>
<dbReference type="Gene3D" id="1.10.287.3240">
    <property type="match status" value="1"/>
</dbReference>
<organism evidence="2 3">
    <name type="scientific">Leptosia nina</name>
    <dbReference type="NCBI Taxonomy" id="320188"/>
    <lineage>
        <taxon>Eukaryota</taxon>
        <taxon>Metazoa</taxon>
        <taxon>Ecdysozoa</taxon>
        <taxon>Arthropoda</taxon>
        <taxon>Hexapoda</taxon>
        <taxon>Insecta</taxon>
        <taxon>Pterygota</taxon>
        <taxon>Neoptera</taxon>
        <taxon>Endopterygota</taxon>
        <taxon>Lepidoptera</taxon>
        <taxon>Glossata</taxon>
        <taxon>Ditrysia</taxon>
        <taxon>Papilionoidea</taxon>
        <taxon>Pieridae</taxon>
        <taxon>Pierinae</taxon>
        <taxon>Leptosia</taxon>
    </lineage>
</organism>
<evidence type="ECO:0000256" key="1">
    <source>
        <dbReference type="ARBA" id="ARBA00093634"/>
    </source>
</evidence>
<reference evidence="2 3" key="1">
    <citation type="submission" date="2023-11" db="EMBL/GenBank/DDBJ databases">
        <authorList>
            <person name="Okamura Y."/>
        </authorList>
    </citation>
    <scope>NUCLEOTIDE SEQUENCE [LARGE SCALE GENOMIC DNA]</scope>
</reference>
<dbReference type="EMBL" id="CAVLEF010000007">
    <property type="protein sequence ID" value="CAK1545694.1"/>
    <property type="molecule type" value="Genomic_DNA"/>
</dbReference>
<dbReference type="GO" id="GO:0070072">
    <property type="term" value="P:vacuolar proton-transporting V-type ATPase complex assembly"/>
    <property type="evidence" value="ECO:0007669"/>
    <property type="project" value="InterPro"/>
</dbReference>
<dbReference type="Proteomes" id="UP001497472">
    <property type="component" value="Unassembled WGS sequence"/>
</dbReference>
<evidence type="ECO:0000313" key="3">
    <source>
        <dbReference type="Proteomes" id="UP001497472"/>
    </source>
</evidence>
<gene>
    <name evidence="2" type="ORF">LNINA_LOCUS5318</name>
</gene>
<protein>
    <recommendedName>
        <fullName evidence="1">Vacuolar ATPase assembly protein VMA22</fullName>
    </recommendedName>
</protein>
<name>A0AAV1JBU8_9NEOP</name>
<accession>A0AAV1JBU8</accession>
<keyword evidence="3" id="KW-1185">Reference proteome</keyword>
<evidence type="ECO:0000313" key="2">
    <source>
        <dbReference type="EMBL" id="CAK1545694.1"/>
    </source>
</evidence>
<comment type="caution">
    <text evidence="2">The sequence shown here is derived from an EMBL/GenBank/DDBJ whole genome shotgun (WGS) entry which is preliminary data.</text>
</comment>